<dbReference type="KEGG" id="pcx:LPB68_20675"/>
<protein>
    <submittedName>
        <fullName evidence="3">Glycoside hydrolase</fullName>
    </submittedName>
</protein>
<dbReference type="OrthoDB" id="9775889at2"/>
<dbReference type="InterPro" id="IPR001119">
    <property type="entry name" value="SLH_dom"/>
</dbReference>
<dbReference type="Gene3D" id="3.10.50.10">
    <property type="match status" value="1"/>
</dbReference>
<gene>
    <name evidence="3" type="ORF">PNBC_04065</name>
</gene>
<dbReference type="Pfam" id="PF00395">
    <property type="entry name" value="SLH"/>
    <property type="match status" value="3"/>
</dbReference>
<dbReference type="STRING" id="1763538.LPB68_20675"/>
<dbReference type="PROSITE" id="PS51910">
    <property type="entry name" value="GH18_2"/>
    <property type="match status" value="1"/>
</dbReference>
<evidence type="ECO:0000313" key="4">
    <source>
        <dbReference type="Proteomes" id="UP000077134"/>
    </source>
</evidence>
<evidence type="ECO:0000313" key="3">
    <source>
        <dbReference type="EMBL" id="OAB77203.1"/>
    </source>
</evidence>
<dbReference type="RefSeq" id="WP_068656641.1">
    <property type="nucleotide sequence ID" value="NZ_LSFN01000005.1"/>
</dbReference>
<keyword evidence="4" id="KW-1185">Reference proteome</keyword>
<comment type="caution">
    <text evidence="3">The sequence shown here is derived from an EMBL/GenBank/DDBJ whole genome shotgun (WGS) entry which is preliminary data.</text>
</comment>
<dbReference type="AlphaFoldDB" id="A0A167G4F2"/>
<sequence length="533" mass="60313">MTFYKVITLFIISTIIIGSNITNVVKAETLNNKYPFDDIANSYAKKEIVNLAKLNLINGRGNRKFEPLQPVTRAEFITMIDRMLQLEPVNNEIASFIDVRKSKWYYGWVQAGFNLGIIDGTSPGVFQPNELISRQEAAALIARAVKIVEVDKAGTPTFTDSDEIASWATSYVMMIQKNKLMTGNGNKFRPNADITRQETAVVLNRIVESAFGVKVMDGQQDTTIQMGWQYDSTTAEFIDHVNHSNINTLTPRWFFLKDKGRISDQVDPELISYAKKYNKKIWAMFGNLFDADLTHTVLTNSVMRNSVVQQITTYVQKYNLDGINVDFENVKPVDKIYFTAFIIELAEALHEVNAVLSVDVSPDLGTDWTEAFDYVKLGKAADYIVLMGYDEHWNGSPKAGSVSSLPWLERALNKLLIAVPADKIIAALPLYTRDWYDSSLAVLSEELTLEQQSARILTSNIKLSWNDTLGQYLATYTKQGTQHRIWLEESRSFTLKDQMINSKNIAGNAYWYTGAETSDIWVALRNSDKFSSY</sequence>
<dbReference type="Proteomes" id="UP000077134">
    <property type="component" value="Unassembled WGS sequence"/>
</dbReference>
<dbReference type="InterPro" id="IPR011583">
    <property type="entry name" value="Chitinase_II/V-like_cat"/>
</dbReference>
<dbReference type="PANTHER" id="PTHR46066">
    <property type="entry name" value="CHITINASE DOMAIN-CONTAINING PROTEIN 1 FAMILY MEMBER"/>
    <property type="match status" value="1"/>
</dbReference>
<feature type="domain" description="SLH" evidence="1">
    <location>
        <begin position="95"/>
        <end position="153"/>
    </location>
</feature>
<dbReference type="InterPro" id="IPR017853">
    <property type="entry name" value="GH"/>
</dbReference>
<keyword evidence="3" id="KW-0378">Hydrolase</keyword>
<dbReference type="Pfam" id="PF00704">
    <property type="entry name" value="Glyco_hydro_18"/>
    <property type="match status" value="1"/>
</dbReference>
<dbReference type="Gene3D" id="3.20.20.80">
    <property type="entry name" value="Glycosidases"/>
    <property type="match status" value="1"/>
</dbReference>
<proteinExistence type="predicted"/>
<feature type="domain" description="SLH" evidence="1">
    <location>
        <begin position="155"/>
        <end position="217"/>
    </location>
</feature>
<dbReference type="SUPFAM" id="SSF51445">
    <property type="entry name" value="(Trans)glycosidases"/>
    <property type="match status" value="1"/>
</dbReference>
<dbReference type="GO" id="GO:0008061">
    <property type="term" value="F:chitin binding"/>
    <property type="evidence" value="ECO:0007669"/>
    <property type="project" value="InterPro"/>
</dbReference>
<feature type="domain" description="GH18" evidence="2">
    <location>
        <begin position="211"/>
        <end position="531"/>
    </location>
</feature>
<feature type="domain" description="SLH" evidence="1">
    <location>
        <begin position="31"/>
        <end position="94"/>
    </location>
</feature>
<evidence type="ECO:0000259" key="2">
    <source>
        <dbReference type="PROSITE" id="PS51910"/>
    </source>
</evidence>
<reference evidence="3 4" key="1">
    <citation type="submission" date="2016-02" db="EMBL/GenBank/DDBJ databases">
        <title>Paenibacillus sp. LPB0068, isolated from Crassostrea gigas.</title>
        <authorList>
            <person name="Shin S.-K."/>
            <person name="Yi H."/>
        </authorList>
    </citation>
    <scope>NUCLEOTIDE SEQUENCE [LARGE SCALE GENOMIC DNA]</scope>
    <source>
        <strain evidence="3 4">LPB0068</strain>
    </source>
</reference>
<dbReference type="GO" id="GO:0005975">
    <property type="term" value="P:carbohydrate metabolic process"/>
    <property type="evidence" value="ECO:0007669"/>
    <property type="project" value="InterPro"/>
</dbReference>
<dbReference type="EMBL" id="LSFN01000005">
    <property type="protein sequence ID" value="OAB77203.1"/>
    <property type="molecule type" value="Genomic_DNA"/>
</dbReference>
<dbReference type="PANTHER" id="PTHR46066:SF2">
    <property type="entry name" value="CHITINASE DOMAIN-CONTAINING PROTEIN 1"/>
    <property type="match status" value="1"/>
</dbReference>
<evidence type="ECO:0000259" key="1">
    <source>
        <dbReference type="PROSITE" id="PS51272"/>
    </source>
</evidence>
<dbReference type="InterPro" id="IPR001223">
    <property type="entry name" value="Glyco_hydro18_cat"/>
</dbReference>
<dbReference type="SMART" id="SM00636">
    <property type="entry name" value="Glyco_18"/>
    <property type="match status" value="1"/>
</dbReference>
<dbReference type="GO" id="GO:0016787">
    <property type="term" value="F:hydrolase activity"/>
    <property type="evidence" value="ECO:0007669"/>
    <property type="project" value="UniProtKB-KW"/>
</dbReference>
<accession>A0A167G4F2</accession>
<dbReference type="PROSITE" id="PS51272">
    <property type="entry name" value="SLH"/>
    <property type="match status" value="3"/>
</dbReference>
<organism evidence="3 4">
    <name type="scientific">Paenibacillus crassostreae</name>
    <dbReference type="NCBI Taxonomy" id="1763538"/>
    <lineage>
        <taxon>Bacteria</taxon>
        <taxon>Bacillati</taxon>
        <taxon>Bacillota</taxon>
        <taxon>Bacilli</taxon>
        <taxon>Bacillales</taxon>
        <taxon>Paenibacillaceae</taxon>
        <taxon>Paenibacillus</taxon>
    </lineage>
</organism>
<dbReference type="InterPro" id="IPR029070">
    <property type="entry name" value="Chitinase_insertion_sf"/>
</dbReference>
<name>A0A167G4F2_9BACL</name>